<sequence>MSPRTTKPTAVPSSQEEAPLAVVCKPTATDATRDILYVYEGELHVIAVSPKTRGISLRSMIVQQLGLKLRPAAIRLIVLRKEDGTWANQDDADTTFGVELRYPLPISKLLPQLGEDSDMIHLRVESVARRRSTPKDGNLNTAEEAVNRYNEAMSKKRKATEQTVPFSKCDKTTTDDLHKYITTDKYTQQAEKLPVQYVSDIKRDYAKNIKARGVPWDLSEHDRHVFIESVLVTCINAAQDQIDGEFTDPEERKQNSLTIRSEYEIKDAALAGVGKADWVIKKGNRMVVVIEAMRCDVTYAKYQNIAAMETARCVNKMIRNSWQSIKGICTDFQSWVFVSRDNKSVCMDDTSVVISNTPELPYNLLNIANKVYGMLVHL</sequence>
<dbReference type="STRING" id="4795.A0A225UN96"/>
<proteinExistence type="predicted"/>
<name>A0A225UN96_9STRA</name>
<evidence type="ECO:0000313" key="1">
    <source>
        <dbReference type="EMBL" id="OWY94572.1"/>
    </source>
</evidence>
<organism evidence="1 2">
    <name type="scientific">Phytophthora megakarya</name>
    <dbReference type="NCBI Taxonomy" id="4795"/>
    <lineage>
        <taxon>Eukaryota</taxon>
        <taxon>Sar</taxon>
        <taxon>Stramenopiles</taxon>
        <taxon>Oomycota</taxon>
        <taxon>Peronosporomycetes</taxon>
        <taxon>Peronosporales</taxon>
        <taxon>Peronosporaceae</taxon>
        <taxon>Phytophthora</taxon>
    </lineage>
</organism>
<dbReference type="Proteomes" id="UP000198211">
    <property type="component" value="Unassembled WGS sequence"/>
</dbReference>
<accession>A0A225UN96</accession>
<keyword evidence="2" id="KW-1185">Reference proteome</keyword>
<reference evidence="2" key="1">
    <citation type="submission" date="2017-03" db="EMBL/GenBank/DDBJ databases">
        <title>Phytopthora megakarya and P. palmivora, two closely related causual agents of cacao black pod achieved similar genome size and gene model numbers by different mechanisms.</title>
        <authorList>
            <person name="Ali S."/>
            <person name="Shao J."/>
            <person name="Larry D.J."/>
            <person name="Kronmiller B."/>
            <person name="Shen D."/>
            <person name="Strem M.D."/>
            <person name="Melnick R.L."/>
            <person name="Guiltinan M.J."/>
            <person name="Tyler B.M."/>
            <person name="Meinhardt L.W."/>
            <person name="Bailey B.A."/>
        </authorList>
    </citation>
    <scope>NUCLEOTIDE SEQUENCE [LARGE SCALE GENOMIC DNA]</scope>
    <source>
        <strain evidence="2">zdho120</strain>
    </source>
</reference>
<dbReference type="AlphaFoldDB" id="A0A225UN96"/>
<protein>
    <submittedName>
        <fullName evidence="1">Uncharacterized protein</fullName>
    </submittedName>
</protein>
<evidence type="ECO:0000313" key="2">
    <source>
        <dbReference type="Proteomes" id="UP000198211"/>
    </source>
</evidence>
<gene>
    <name evidence="1" type="ORF">PHMEG_00035656</name>
</gene>
<dbReference type="EMBL" id="NBNE01014154">
    <property type="protein sequence ID" value="OWY94572.1"/>
    <property type="molecule type" value="Genomic_DNA"/>
</dbReference>
<dbReference type="OrthoDB" id="121544at2759"/>
<comment type="caution">
    <text evidence="1">The sequence shown here is derived from an EMBL/GenBank/DDBJ whole genome shotgun (WGS) entry which is preliminary data.</text>
</comment>